<dbReference type="Gene3D" id="1.20.5.820">
    <property type="entry name" value="Preprotein translocase SecE subunit"/>
    <property type="match status" value="1"/>
</dbReference>
<dbReference type="InterPro" id="IPR023391">
    <property type="entry name" value="Prot_translocase_SecE_dom_sf"/>
</dbReference>
<keyword evidence="3" id="KW-1185">Reference proteome</keyword>
<sequence length="102" mass="11681">PCFRRQAPVWAAEKRLYRDENGRRAVFGELSRHHVHALLLLSSTTPIRSFYSTMSDKVREFVEIPQQFVREGSQFMTRCTKPSEKGACTSPLRIHSSSLTGL</sequence>
<accession>A0AAD2K5Z4</accession>
<dbReference type="Proteomes" id="UP001295794">
    <property type="component" value="Unassembled WGS sequence"/>
</dbReference>
<name>A0AAD2K5Z4_9AGAR</name>
<feature type="non-terminal residue" evidence="2">
    <location>
        <position position="102"/>
    </location>
</feature>
<reference evidence="2" key="1">
    <citation type="submission" date="2023-11" db="EMBL/GenBank/DDBJ databases">
        <authorList>
            <person name="De Vega J J."/>
            <person name="De Vega J J."/>
        </authorList>
    </citation>
    <scope>NUCLEOTIDE SEQUENCE</scope>
</reference>
<proteinExistence type="predicted"/>
<organism evidence="2 3">
    <name type="scientific">Mycena citricolor</name>
    <dbReference type="NCBI Taxonomy" id="2018698"/>
    <lineage>
        <taxon>Eukaryota</taxon>
        <taxon>Fungi</taxon>
        <taxon>Dikarya</taxon>
        <taxon>Basidiomycota</taxon>
        <taxon>Agaricomycotina</taxon>
        <taxon>Agaricomycetes</taxon>
        <taxon>Agaricomycetidae</taxon>
        <taxon>Agaricales</taxon>
        <taxon>Marasmiineae</taxon>
        <taxon>Mycenaceae</taxon>
        <taxon>Mycena</taxon>
    </lineage>
</organism>
<evidence type="ECO:0000313" key="3">
    <source>
        <dbReference type="Proteomes" id="UP001295794"/>
    </source>
</evidence>
<dbReference type="AlphaFoldDB" id="A0AAD2K5Z4"/>
<feature type="region of interest" description="Disordered" evidence="1">
    <location>
        <begin position="80"/>
        <end position="102"/>
    </location>
</feature>
<gene>
    <name evidence="2" type="ORF">MYCIT1_LOCUS31103</name>
</gene>
<comment type="caution">
    <text evidence="2">The sequence shown here is derived from an EMBL/GenBank/DDBJ whole genome shotgun (WGS) entry which is preliminary data.</text>
</comment>
<protein>
    <submittedName>
        <fullName evidence="2">Uncharacterized protein</fullName>
    </submittedName>
</protein>
<evidence type="ECO:0000256" key="1">
    <source>
        <dbReference type="SAM" id="MobiDB-lite"/>
    </source>
</evidence>
<dbReference type="EMBL" id="CAVNYO010000440">
    <property type="protein sequence ID" value="CAK5280587.1"/>
    <property type="molecule type" value="Genomic_DNA"/>
</dbReference>
<evidence type="ECO:0000313" key="2">
    <source>
        <dbReference type="EMBL" id="CAK5280587.1"/>
    </source>
</evidence>